<accession>A0A445EAY1</accession>
<feature type="region of interest" description="Disordered" evidence="1">
    <location>
        <begin position="1"/>
        <end position="68"/>
    </location>
</feature>
<keyword evidence="4" id="KW-1185">Reference proteome</keyword>
<gene>
    <name evidence="3" type="ORF">Ahy_A02g006692</name>
</gene>
<proteinExistence type="predicted"/>
<dbReference type="PANTHER" id="PTHR47718:SF15">
    <property type="entry name" value="PROTEIN FAR1-RELATED SEQUENCE 5-LIKE"/>
    <property type="match status" value="1"/>
</dbReference>
<dbReference type="Pfam" id="PF03101">
    <property type="entry name" value="FAR1"/>
    <property type="match status" value="1"/>
</dbReference>
<dbReference type="AlphaFoldDB" id="A0A445EAY1"/>
<feature type="compositionally biased region" description="Basic and acidic residues" evidence="1">
    <location>
        <begin position="49"/>
        <end position="58"/>
    </location>
</feature>
<feature type="domain" description="FAR1" evidence="2">
    <location>
        <begin position="96"/>
        <end position="184"/>
    </location>
</feature>
<evidence type="ECO:0000313" key="4">
    <source>
        <dbReference type="Proteomes" id="UP000289738"/>
    </source>
</evidence>
<feature type="compositionally biased region" description="Acidic residues" evidence="1">
    <location>
        <begin position="29"/>
        <end position="48"/>
    </location>
</feature>
<sequence length="411" mass="47166">MDFNGMFGAEVELSDENSSDGYCGRYYASDDEGEEDEGGQDFGGEEGDPTGRKEDEHGNFSGGASHAGDGGKNRLVVAEDFLGMEFVGEQDAYLAYKEFARIRGFGVRKGDVGRVDGVLVRRDFFCHYQGTRHHKHYDRPERVREERLKSRTDCKVKLKIYYDVQRSVWKVRTIFDEHNHELAPAMFSHLLPSHRKMSNGDKVQVDSMKKFGIPTSKIMAYMDGQSGGYGVLRFTKRDLYNYKAMYANFEVEDFEEYWKKAVESLGLQNNSWVQSTYELKESWATAYLRGTFCAGYRTTSRCEGINAYIKGFLKSTDSMLELVHSLDRVVKDYRNNEVTAQFYSTYYSPVLTTGLDSIELFASKLYTRAVFRELKKQIKGVATLLFRGRDSISTTVVYKFSRRAPLLHFDY</sequence>
<evidence type="ECO:0000313" key="3">
    <source>
        <dbReference type="EMBL" id="RYR72473.1"/>
    </source>
</evidence>
<name>A0A445EAY1_ARAHY</name>
<evidence type="ECO:0000259" key="2">
    <source>
        <dbReference type="Pfam" id="PF03101"/>
    </source>
</evidence>
<protein>
    <recommendedName>
        <fullName evidence="2">FAR1 domain-containing protein</fullName>
    </recommendedName>
</protein>
<comment type="caution">
    <text evidence="3">The sequence shown here is derived from an EMBL/GenBank/DDBJ whole genome shotgun (WGS) entry which is preliminary data.</text>
</comment>
<dbReference type="STRING" id="3818.A0A445EAY1"/>
<reference evidence="3 4" key="1">
    <citation type="submission" date="2019-01" db="EMBL/GenBank/DDBJ databases">
        <title>Sequencing of cultivated peanut Arachis hypogaea provides insights into genome evolution and oil improvement.</title>
        <authorList>
            <person name="Chen X."/>
        </authorList>
    </citation>
    <scope>NUCLEOTIDE SEQUENCE [LARGE SCALE GENOMIC DNA]</scope>
    <source>
        <strain evidence="4">cv. Fuhuasheng</strain>
        <tissue evidence="3">Leaves</tissue>
    </source>
</reference>
<dbReference type="EMBL" id="SDMP01000002">
    <property type="protein sequence ID" value="RYR72473.1"/>
    <property type="molecule type" value="Genomic_DNA"/>
</dbReference>
<dbReference type="Proteomes" id="UP000289738">
    <property type="component" value="Chromosome A02"/>
</dbReference>
<dbReference type="InterPro" id="IPR004330">
    <property type="entry name" value="FAR1_DNA_bnd_dom"/>
</dbReference>
<dbReference type="PANTHER" id="PTHR47718">
    <property type="entry name" value="OS01G0519700 PROTEIN"/>
    <property type="match status" value="1"/>
</dbReference>
<organism evidence="3 4">
    <name type="scientific">Arachis hypogaea</name>
    <name type="common">Peanut</name>
    <dbReference type="NCBI Taxonomy" id="3818"/>
    <lineage>
        <taxon>Eukaryota</taxon>
        <taxon>Viridiplantae</taxon>
        <taxon>Streptophyta</taxon>
        <taxon>Embryophyta</taxon>
        <taxon>Tracheophyta</taxon>
        <taxon>Spermatophyta</taxon>
        <taxon>Magnoliopsida</taxon>
        <taxon>eudicotyledons</taxon>
        <taxon>Gunneridae</taxon>
        <taxon>Pentapetalae</taxon>
        <taxon>rosids</taxon>
        <taxon>fabids</taxon>
        <taxon>Fabales</taxon>
        <taxon>Fabaceae</taxon>
        <taxon>Papilionoideae</taxon>
        <taxon>50 kb inversion clade</taxon>
        <taxon>dalbergioids sensu lato</taxon>
        <taxon>Dalbergieae</taxon>
        <taxon>Pterocarpus clade</taxon>
        <taxon>Arachis</taxon>
    </lineage>
</organism>
<evidence type="ECO:0000256" key="1">
    <source>
        <dbReference type="SAM" id="MobiDB-lite"/>
    </source>
</evidence>